<dbReference type="Pfam" id="PF01075">
    <property type="entry name" value="Glyco_transf_9"/>
    <property type="match status" value="1"/>
</dbReference>
<dbReference type="Proteomes" id="UP000322917">
    <property type="component" value="Unassembled WGS sequence"/>
</dbReference>
<dbReference type="AlphaFoldDB" id="A0A1M6K440"/>
<keyword evidence="1" id="KW-0328">Glycosyltransferase</keyword>
<keyword evidence="2 3" id="KW-0808">Transferase</keyword>
<dbReference type="InterPro" id="IPR002201">
    <property type="entry name" value="Glyco_trans_9"/>
</dbReference>
<reference evidence="3 4" key="1">
    <citation type="submission" date="2016-11" db="EMBL/GenBank/DDBJ databases">
        <authorList>
            <person name="Varghese N."/>
            <person name="Submissions S."/>
        </authorList>
    </citation>
    <scope>NUCLEOTIDE SEQUENCE [LARGE SCALE GENOMIC DNA]</scope>
    <source>
        <strain evidence="3 4">DSM 15287</strain>
    </source>
</reference>
<evidence type="ECO:0000256" key="2">
    <source>
        <dbReference type="ARBA" id="ARBA00022679"/>
    </source>
</evidence>
<dbReference type="SUPFAM" id="SSF53756">
    <property type="entry name" value="UDP-Glycosyltransferase/glycogen phosphorylase"/>
    <property type="match status" value="1"/>
</dbReference>
<sequence>MKNFLVINTSFFGDVLLTNTLCQNIKLAYPESNIIFMVNKPFYEAAKYMAGVDEVVCYDKAGIHKGLAGILTFLKEHRGSLKDRIDVAFVLYGNERGICIAKALGAHTIISDNRGLLHYLFSTISVEKGLGTVQQENTKLIKALTHQKAVDLPVKYTPPLAAETYVQKLFSQLGIQPQDELVGLCAISKKTEKDMPLSTAVEVITSLQQTGKKVVYLGAGPTAAEYAAELRSRGCCSFVDLTDKTSIAELAAVIQSCAAVISVDTGTLHLTCAAGVPLVALFYVNDCRHLAKWAPAKYYPHVLLSENITTANILHSLQTLLVSEGTQ</sequence>
<dbReference type="PANTHER" id="PTHR30160:SF1">
    <property type="entry name" value="LIPOPOLYSACCHARIDE 1,2-N-ACETYLGLUCOSAMINETRANSFERASE-RELATED"/>
    <property type="match status" value="1"/>
</dbReference>
<proteinExistence type="predicted"/>
<dbReference type="GO" id="GO:0005829">
    <property type="term" value="C:cytosol"/>
    <property type="evidence" value="ECO:0007669"/>
    <property type="project" value="TreeGrafter"/>
</dbReference>
<dbReference type="PANTHER" id="PTHR30160">
    <property type="entry name" value="TETRAACYLDISACCHARIDE 4'-KINASE-RELATED"/>
    <property type="match status" value="1"/>
</dbReference>
<dbReference type="InterPro" id="IPR051199">
    <property type="entry name" value="LPS_LOS_Heptosyltrfase"/>
</dbReference>
<dbReference type="Gene3D" id="3.40.50.2000">
    <property type="entry name" value="Glycogen Phosphorylase B"/>
    <property type="match status" value="2"/>
</dbReference>
<gene>
    <name evidence="3" type="ORF">SAMN02745170_02766</name>
</gene>
<evidence type="ECO:0000313" key="3">
    <source>
        <dbReference type="EMBL" id="SHJ53675.1"/>
    </source>
</evidence>
<keyword evidence="4" id="KW-1185">Reference proteome</keyword>
<dbReference type="GO" id="GO:0008713">
    <property type="term" value="F:ADP-heptose-lipopolysaccharide heptosyltransferase activity"/>
    <property type="evidence" value="ECO:0007669"/>
    <property type="project" value="TreeGrafter"/>
</dbReference>
<evidence type="ECO:0000313" key="4">
    <source>
        <dbReference type="Proteomes" id="UP000322917"/>
    </source>
</evidence>
<accession>A0A1M6K440</accession>
<dbReference type="OrthoDB" id="9768048at2"/>
<name>A0A1M6K440_9FIRM</name>
<organism evidence="3 4">
    <name type="scientific">Propionispora hippei DSM 15287</name>
    <dbReference type="NCBI Taxonomy" id="1123003"/>
    <lineage>
        <taxon>Bacteria</taxon>
        <taxon>Bacillati</taxon>
        <taxon>Bacillota</taxon>
        <taxon>Negativicutes</taxon>
        <taxon>Selenomonadales</taxon>
        <taxon>Sporomusaceae</taxon>
        <taxon>Propionispora</taxon>
    </lineage>
</organism>
<dbReference type="GO" id="GO:0009244">
    <property type="term" value="P:lipopolysaccharide core region biosynthetic process"/>
    <property type="evidence" value="ECO:0007669"/>
    <property type="project" value="TreeGrafter"/>
</dbReference>
<evidence type="ECO:0000256" key="1">
    <source>
        <dbReference type="ARBA" id="ARBA00022676"/>
    </source>
</evidence>
<protein>
    <submittedName>
        <fullName evidence="3">ADP-heptose:LPS heptosyltransferase</fullName>
    </submittedName>
</protein>
<dbReference type="CDD" id="cd03789">
    <property type="entry name" value="GT9_LPS_heptosyltransferase"/>
    <property type="match status" value="1"/>
</dbReference>
<dbReference type="EMBL" id="FQZD01000025">
    <property type="protein sequence ID" value="SHJ53675.1"/>
    <property type="molecule type" value="Genomic_DNA"/>
</dbReference>
<dbReference type="RefSeq" id="WP_149735443.1">
    <property type="nucleotide sequence ID" value="NZ_FQZD01000025.1"/>
</dbReference>